<name>A0A833XW02_JUGRE</name>
<comment type="caution">
    <text evidence="1">The sequence shown here is derived from an EMBL/GenBank/DDBJ whole genome shotgun (WGS) entry which is preliminary data.</text>
</comment>
<evidence type="ECO:0000313" key="2">
    <source>
        <dbReference type="Proteomes" id="UP000619265"/>
    </source>
</evidence>
<dbReference type="AlphaFoldDB" id="A0A833XW02"/>
<gene>
    <name evidence="1" type="ORF">F2P56_009172</name>
</gene>
<dbReference type="EMBL" id="LIHL02000004">
    <property type="protein sequence ID" value="KAF5472454.1"/>
    <property type="molecule type" value="Genomic_DNA"/>
</dbReference>
<reference evidence="1" key="2">
    <citation type="submission" date="2020-03" db="EMBL/GenBank/DDBJ databases">
        <title>Walnut 2.0.</title>
        <authorList>
            <person name="Marrano A."/>
            <person name="Britton M."/>
            <person name="Zimin A.V."/>
            <person name="Zaini P.A."/>
            <person name="Workman R."/>
            <person name="Puiu D."/>
            <person name="Bianco L."/>
            <person name="Allen B.J."/>
            <person name="Troggio M."/>
            <person name="Leslie C.A."/>
            <person name="Timp W."/>
            <person name="Dendekar A."/>
            <person name="Salzberg S.L."/>
            <person name="Neale D.B."/>
        </authorList>
    </citation>
    <scope>NUCLEOTIDE SEQUENCE</scope>
    <source>
        <tissue evidence="1">Leaves</tissue>
    </source>
</reference>
<proteinExistence type="predicted"/>
<organism evidence="1 2">
    <name type="scientific">Juglans regia</name>
    <name type="common">English walnut</name>
    <dbReference type="NCBI Taxonomy" id="51240"/>
    <lineage>
        <taxon>Eukaryota</taxon>
        <taxon>Viridiplantae</taxon>
        <taxon>Streptophyta</taxon>
        <taxon>Embryophyta</taxon>
        <taxon>Tracheophyta</taxon>
        <taxon>Spermatophyta</taxon>
        <taxon>Magnoliopsida</taxon>
        <taxon>eudicotyledons</taxon>
        <taxon>Gunneridae</taxon>
        <taxon>Pentapetalae</taxon>
        <taxon>rosids</taxon>
        <taxon>fabids</taxon>
        <taxon>Fagales</taxon>
        <taxon>Juglandaceae</taxon>
        <taxon>Juglans</taxon>
    </lineage>
</organism>
<protein>
    <submittedName>
        <fullName evidence="1">Uncharacterized protein</fullName>
    </submittedName>
</protein>
<dbReference type="Proteomes" id="UP000619265">
    <property type="component" value="Unassembled WGS sequence"/>
</dbReference>
<evidence type="ECO:0000313" key="1">
    <source>
        <dbReference type="EMBL" id="KAF5472454.1"/>
    </source>
</evidence>
<dbReference type="Gramene" id="Jr04_10740_p2">
    <property type="protein sequence ID" value="cds.Jr04_10740_p2"/>
    <property type="gene ID" value="Jr04_10740"/>
</dbReference>
<sequence>MAATQDEGLGHPVGVLGAEREWGIIHKSVEKVWVVVAGGGDGREEGVEEEIWREGGRGSGGFGGRIGGGLEAREAVDGGAYGVELVEKSVRDRRWSRGLPRGLNCGGEMVEGEDVGGHHGYEKQQIQIHCEPHLFASLASFSLYNFRF</sequence>
<reference evidence="1" key="1">
    <citation type="submission" date="2015-10" db="EMBL/GenBank/DDBJ databases">
        <authorList>
            <person name="Martinez-Garcia P.J."/>
            <person name="Crepeau M.W."/>
            <person name="Puiu D."/>
            <person name="Gonzalez-Ibeas D."/>
            <person name="Whalen J."/>
            <person name="Stevens K."/>
            <person name="Paul R."/>
            <person name="Butterfield T."/>
            <person name="Britton M."/>
            <person name="Reagan R."/>
            <person name="Chakraborty S."/>
            <person name="Walawage S.L."/>
            <person name="Vasquez-Gross H.A."/>
            <person name="Cardeno C."/>
            <person name="Famula R."/>
            <person name="Pratt K."/>
            <person name="Kuruganti S."/>
            <person name="Aradhya M.K."/>
            <person name="Leslie C.A."/>
            <person name="Dandekar A.M."/>
            <person name="Salzberg S.L."/>
            <person name="Wegrzyn J.L."/>
            <person name="Langley C.H."/>
            <person name="Neale D.B."/>
        </authorList>
    </citation>
    <scope>NUCLEOTIDE SEQUENCE</scope>
    <source>
        <tissue evidence="1">Leaves</tissue>
    </source>
</reference>
<accession>A0A833XW02</accession>